<accession>A0A401WA02</accession>
<reference evidence="2 3" key="1">
    <citation type="submission" date="2018-11" db="EMBL/GenBank/DDBJ databases">
        <title>Whole genome sequence of Streptomyces paromomycinus NBRC 15454(T).</title>
        <authorList>
            <person name="Komaki H."/>
            <person name="Tamura T."/>
        </authorList>
    </citation>
    <scope>NUCLEOTIDE SEQUENCE [LARGE SCALE GENOMIC DNA]</scope>
    <source>
        <strain evidence="2 3">NBRC 15454</strain>
    </source>
</reference>
<gene>
    <name evidence="2" type="ORF">GKJPGBOP_05866</name>
</gene>
<sequence length="88" mass="9243">MAARKNPDEPTPAAVVRTQEYAAGVGWEVGQTAPDDAYRSLDDHSAPTGPVVHSHPGGHARLIVAKDAVVTEGARRELDAADTEQTEG</sequence>
<protein>
    <submittedName>
        <fullName evidence="2">Uncharacterized protein</fullName>
    </submittedName>
</protein>
<organism evidence="2 3">
    <name type="scientific">Streptomyces paromomycinus</name>
    <name type="common">Streptomyces rimosus subsp. paromomycinus</name>
    <dbReference type="NCBI Taxonomy" id="92743"/>
    <lineage>
        <taxon>Bacteria</taxon>
        <taxon>Bacillati</taxon>
        <taxon>Actinomycetota</taxon>
        <taxon>Actinomycetes</taxon>
        <taxon>Kitasatosporales</taxon>
        <taxon>Streptomycetaceae</taxon>
        <taxon>Streptomyces</taxon>
    </lineage>
</organism>
<dbReference type="AlphaFoldDB" id="A0A401WA02"/>
<evidence type="ECO:0000313" key="2">
    <source>
        <dbReference type="EMBL" id="GCD46119.1"/>
    </source>
</evidence>
<feature type="region of interest" description="Disordered" evidence="1">
    <location>
        <begin position="34"/>
        <end position="57"/>
    </location>
</feature>
<evidence type="ECO:0000256" key="1">
    <source>
        <dbReference type="SAM" id="MobiDB-lite"/>
    </source>
</evidence>
<feature type="compositionally biased region" description="Basic and acidic residues" evidence="1">
    <location>
        <begin position="36"/>
        <end position="45"/>
    </location>
</feature>
<comment type="caution">
    <text evidence="2">The sequence shown here is derived from an EMBL/GenBank/DDBJ whole genome shotgun (WGS) entry which is preliminary data.</text>
</comment>
<name>A0A401WA02_STREY</name>
<dbReference type="RefSeq" id="WP_125056556.1">
    <property type="nucleotide sequence ID" value="NZ_BHZD01000001.1"/>
</dbReference>
<dbReference type="Proteomes" id="UP000286746">
    <property type="component" value="Unassembled WGS sequence"/>
</dbReference>
<keyword evidence="3" id="KW-1185">Reference proteome</keyword>
<proteinExistence type="predicted"/>
<dbReference type="EMBL" id="BHZD01000001">
    <property type="protein sequence ID" value="GCD46119.1"/>
    <property type="molecule type" value="Genomic_DNA"/>
</dbReference>
<evidence type="ECO:0000313" key="3">
    <source>
        <dbReference type="Proteomes" id="UP000286746"/>
    </source>
</evidence>